<feature type="non-terminal residue" evidence="1">
    <location>
        <position position="1"/>
    </location>
</feature>
<gene>
    <name evidence="1" type="ORF">RFULGI_LOCUS3780</name>
</gene>
<dbReference type="EMBL" id="CAJVPZ010003477">
    <property type="protein sequence ID" value="CAG8530750.1"/>
    <property type="molecule type" value="Genomic_DNA"/>
</dbReference>
<dbReference type="AlphaFoldDB" id="A0A9N9AHJ1"/>
<proteinExistence type="predicted"/>
<comment type="caution">
    <text evidence="1">The sequence shown here is derived from an EMBL/GenBank/DDBJ whole genome shotgun (WGS) entry which is preliminary data.</text>
</comment>
<keyword evidence="2" id="KW-1185">Reference proteome</keyword>
<protein>
    <submittedName>
        <fullName evidence="1">18322_t:CDS:1</fullName>
    </submittedName>
</protein>
<dbReference type="Proteomes" id="UP000789396">
    <property type="component" value="Unassembled WGS sequence"/>
</dbReference>
<accession>A0A9N9AHJ1</accession>
<dbReference type="OrthoDB" id="443682at2759"/>
<evidence type="ECO:0000313" key="2">
    <source>
        <dbReference type="Proteomes" id="UP000789396"/>
    </source>
</evidence>
<dbReference type="PANTHER" id="PTHR12298">
    <property type="entry name" value="PCDC2 PROGRAMMED CELL DEATH PROTEIN 2 -RELATED"/>
    <property type="match status" value="1"/>
</dbReference>
<sequence length="62" mass="6628">MATSSTKVVELGFAEPPENPLTADNFPNKIGGKPAWLNPAYVLTAENVLCGICKKPMVLLVQ</sequence>
<name>A0A9N9AHJ1_9GLOM</name>
<organism evidence="1 2">
    <name type="scientific">Racocetra fulgida</name>
    <dbReference type="NCBI Taxonomy" id="60492"/>
    <lineage>
        <taxon>Eukaryota</taxon>
        <taxon>Fungi</taxon>
        <taxon>Fungi incertae sedis</taxon>
        <taxon>Mucoromycota</taxon>
        <taxon>Glomeromycotina</taxon>
        <taxon>Glomeromycetes</taxon>
        <taxon>Diversisporales</taxon>
        <taxon>Gigasporaceae</taxon>
        <taxon>Racocetra</taxon>
    </lineage>
</organism>
<evidence type="ECO:0000313" key="1">
    <source>
        <dbReference type="EMBL" id="CAG8530750.1"/>
    </source>
</evidence>
<dbReference type="PANTHER" id="PTHR12298:SF4">
    <property type="entry name" value="PROGRAMMED CELL DEATH PROTEIN 2"/>
    <property type="match status" value="1"/>
</dbReference>
<reference evidence="1" key="1">
    <citation type="submission" date="2021-06" db="EMBL/GenBank/DDBJ databases">
        <authorList>
            <person name="Kallberg Y."/>
            <person name="Tangrot J."/>
            <person name="Rosling A."/>
        </authorList>
    </citation>
    <scope>NUCLEOTIDE SEQUENCE</scope>
    <source>
        <strain evidence="1">IN212</strain>
    </source>
</reference>